<reference evidence="2" key="1">
    <citation type="submission" date="2018-04" db="EMBL/GenBank/DDBJ databases">
        <title>WGS assembly of Panicum hallii.</title>
        <authorList>
            <person name="Lovell J."/>
            <person name="Jenkins J."/>
            <person name="Lowry D."/>
            <person name="Mamidi S."/>
            <person name="Sreedasyam A."/>
            <person name="Weng X."/>
            <person name="Barry K."/>
            <person name="Bonette J."/>
            <person name="Campitelli B."/>
            <person name="Daum C."/>
            <person name="Gordon S."/>
            <person name="Gould B."/>
            <person name="Lipzen A."/>
            <person name="Macqueen A."/>
            <person name="Palacio-Mejia J."/>
            <person name="Plott C."/>
            <person name="Shakirov E."/>
            <person name="Shu S."/>
            <person name="Yoshinaga Y."/>
            <person name="Zane M."/>
            <person name="Rokhsar D."/>
            <person name="Grimwood J."/>
            <person name="Schmutz J."/>
            <person name="Juenger T."/>
        </authorList>
    </citation>
    <scope>NUCLEOTIDE SEQUENCE [LARGE SCALE GENOMIC DNA]</scope>
    <source>
        <strain evidence="2">FIL2</strain>
    </source>
</reference>
<dbReference type="InterPro" id="IPR005174">
    <property type="entry name" value="KIB1-4_b-propeller"/>
</dbReference>
<accession>A0A2S3ICJ7</accession>
<evidence type="ECO:0000313" key="2">
    <source>
        <dbReference type="EMBL" id="PAN41351.1"/>
    </source>
</evidence>
<evidence type="ECO:0000259" key="1">
    <source>
        <dbReference type="Pfam" id="PF03478"/>
    </source>
</evidence>
<dbReference type="PANTHER" id="PTHR33110:SF108">
    <property type="entry name" value="OS11G0154200 PROTEIN"/>
    <property type="match status" value="1"/>
</dbReference>
<protein>
    <recommendedName>
        <fullName evidence="1">KIB1-4 beta-propeller domain-containing protein</fullName>
    </recommendedName>
</protein>
<sequence>MDLLPDLAGLILRLLPCYLDRLRFRCVCRRWRLAERQQRPRLPPAVPFVFLNYRAFLSLPGGEARRAGGDVSCRGCFDGWLLYGPLEHDRYSGDVGRCFLTNPLTGATVEMPLLLSDRARTNVLCMRKVIVCSPDLIAVFLDARSVAFYRPGAASWSLCPSDDDDGGPDRGSYVDVAFYRGKIYALNTADELFVHDVGAAAAGEGAPRAAAASLPQTVDPEERFIRRCHYLVASRTGKLLMVKWTVPPFFRRSSPAAFDGIRVEVFEANLVEGRWLEVSSLDDGEALFVGSGCSKAVRFTGNDERFQGNRVYVLGYSNFFGYCCDAMPSYGFYDLSTGTIGQVLHDRMRVAAWPVSRMQWFFPLE</sequence>
<dbReference type="Gramene" id="PAN41351">
    <property type="protein sequence ID" value="PAN41351"/>
    <property type="gene ID" value="PAHAL_8G036900"/>
</dbReference>
<dbReference type="EMBL" id="CM008053">
    <property type="protein sequence ID" value="PAN41351.1"/>
    <property type="molecule type" value="Genomic_DNA"/>
</dbReference>
<name>A0A2S3ICJ7_9POAL</name>
<gene>
    <name evidence="2" type="ORF">PAHAL_8G036900</name>
</gene>
<feature type="domain" description="KIB1-4 beta-propeller" evidence="1">
    <location>
        <begin position="69"/>
        <end position="325"/>
    </location>
</feature>
<dbReference type="AlphaFoldDB" id="A0A2S3ICJ7"/>
<dbReference type="Proteomes" id="UP000243499">
    <property type="component" value="Chromosome 8"/>
</dbReference>
<proteinExistence type="predicted"/>
<organism evidence="2">
    <name type="scientific">Panicum hallii</name>
    <dbReference type="NCBI Taxonomy" id="206008"/>
    <lineage>
        <taxon>Eukaryota</taxon>
        <taxon>Viridiplantae</taxon>
        <taxon>Streptophyta</taxon>
        <taxon>Embryophyta</taxon>
        <taxon>Tracheophyta</taxon>
        <taxon>Spermatophyta</taxon>
        <taxon>Magnoliopsida</taxon>
        <taxon>Liliopsida</taxon>
        <taxon>Poales</taxon>
        <taxon>Poaceae</taxon>
        <taxon>PACMAD clade</taxon>
        <taxon>Panicoideae</taxon>
        <taxon>Panicodae</taxon>
        <taxon>Paniceae</taxon>
        <taxon>Panicinae</taxon>
        <taxon>Panicum</taxon>
        <taxon>Panicum sect. Panicum</taxon>
    </lineage>
</organism>
<dbReference type="Pfam" id="PF03478">
    <property type="entry name" value="Beta-prop_KIB1-4"/>
    <property type="match status" value="1"/>
</dbReference>
<dbReference type="PANTHER" id="PTHR33110">
    <property type="entry name" value="F-BOX/KELCH-REPEAT PROTEIN-RELATED"/>
    <property type="match status" value="1"/>
</dbReference>